<organism evidence="2 3">
    <name type="scientific">Mya arenaria</name>
    <name type="common">Soft-shell clam</name>
    <dbReference type="NCBI Taxonomy" id="6604"/>
    <lineage>
        <taxon>Eukaryota</taxon>
        <taxon>Metazoa</taxon>
        <taxon>Spiralia</taxon>
        <taxon>Lophotrochozoa</taxon>
        <taxon>Mollusca</taxon>
        <taxon>Bivalvia</taxon>
        <taxon>Autobranchia</taxon>
        <taxon>Heteroconchia</taxon>
        <taxon>Euheterodonta</taxon>
        <taxon>Imparidentia</taxon>
        <taxon>Neoheterodontei</taxon>
        <taxon>Myida</taxon>
        <taxon>Myoidea</taxon>
        <taxon>Myidae</taxon>
        <taxon>Mya</taxon>
    </lineage>
</organism>
<evidence type="ECO:0000259" key="1">
    <source>
        <dbReference type="Pfam" id="PF25273"/>
    </source>
</evidence>
<protein>
    <recommendedName>
        <fullName evidence="1">DUF7869 domain-containing protein</fullName>
    </recommendedName>
</protein>
<dbReference type="Pfam" id="PF25273">
    <property type="entry name" value="DUF7869"/>
    <property type="match status" value="1"/>
</dbReference>
<name>A0ABY7G5F1_MYAAR</name>
<evidence type="ECO:0000313" key="3">
    <source>
        <dbReference type="Proteomes" id="UP001164746"/>
    </source>
</evidence>
<dbReference type="PANTHER" id="PTHR33153">
    <property type="entry name" value="MYND-TYPE DOMAIN-CONTAINING PROTEIN"/>
    <property type="match status" value="1"/>
</dbReference>
<dbReference type="PANTHER" id="PTHR33153:SF3">
    <property type="entry name" value="TRAFFICKING PROTEIN PARTICLE COMPLEX SUBUNIT 11 DOMAIN-CONTAINING PROTEIN"/>
    <property type="match status" value="1"/>
</dbReference>
<gene>
    <name evidence="2" type="ORF">MAR_003230</name>
</gene>
<accession>A0ABY7G5F1</accession>
<reference evidence="2" key="1">
    <citation type="submission" date="2022-11" db="EMBL/GenBank/DDBJ databases">
        <title>Centuries of genome instability and evolution in soft-shell clam transmissible cancer (bioRxiv).</title>
        <authorList>
            <person name="Hart S.F.M."/>
            <person name="Yonemitsu M.A."/>
            <person name="Giersch R.M."/>
            <person name="Beal B.F."/>
            <person name="Arriagada G."/>
            <person name="Davis B.W."/>
            <person name="Ostrander E.A."/>
            <person name="Goff S.P."/>
            <person name="Metzger M.J."/>
        </authorList>
    </citation>
    <scope>NUCLEOTIDE SEQUENCE</scope>
    <source>
        <strain evidence="2">MELC-2E11</strain>
        <tissue evidence="2">Siphon/mantle</tissue>
    </source>
</reference>
<dbReference type="Proteomes" id="UP001164746">
    <property type="component" value="Chromosome 16"/>
</dbReference>
<feature type="non-terminal residue" evidence="2">
    <location>
        <position position="1"/>
    </location>
</feature>
<evidence type="ECO:0000313" key="2">
    <source>
        <dbReference type="EMBL" id="WAR29662.1"/>
    </source>
</evidence>
<dbReference type="InterPro" id="IPR057191">
    <property type="entry name" value="DUF7869"/>
</dbReference>
<proteinExistence type="predicted"/>
<sequence length="441" mass="51560">DLCSASSSKPVYHFNQVDHHLAKQAPSQPETRIMGCLFTFYEQYLVSDRRFVHLLETYNTVVNLSQDREDKGKEAPASEVPRVRRPTEAGVHAAKWLEDYIRFFADRQPDREELHLPACLTKDMLFKSYEDEMKQGKIRPVSRSRFHEIWLQQMPNVKIRKDPDDLPQCQTCATIQTGLMQLPCKQDREKFLNLRSTHLELQARCRKKYYKHIRKAAKDGLEGRHLSLIIDGMDQAKTRLPRFSVYSKADAHLHKMQQHVTGIKVHNTNQTYLMTWTDTLHPDANVTINALVHVLHDISKETGRLPEVLYIQMDNSGKDNKNVFIILFMAWLVRRRVFRKVKIGFLMVGHTHEDIDQVFSRVSSHLRRQEVLTLPNLHKEMQDSQHPSPITTHLEGIFDYKKTMEGQRGLIEGISVPHHFIIAEDDGCVKMRYRDWPEHSR</sequence>
<dbReference type="EMBL" id="CP111027">
    <property type="protein sequence ID" value="WAR29662.1"/>
    <property type="molecule type" value="Genomic_DNA"/>
</dbReference>
<keyword evidence="3" id="KW-1185">Reference proteome</keyword>
<feature type="domain" description="DUF7869" evidence="1">
    <location>
        <begin position="249"/>
        <end position="438"/>
    </location>
</feature>